<evidence type="ECO:0000313" key="3">
    <source>
        <dbReference type="Proteomes" id="UP000781932"/>
    </source>
</evidence>
<evidence type="ECO:0000313" key="2">
    <source>
        <dbReference type="EMBL" id="KAF9881828.1"/>
    </source>
</evidence>
<dbReference type="EMBL" id="JAATWM020000002">
    <property type="protein sequence ID" value="KAF9881828.1"/>
    <property type="molecule type" value="Genomic_DNA"/>
</dbReference>
<evidence type="ECO:0000256" key="1">
    <source>
        <dbReference type="SAM" id="MobiDB-lite"/>
    </source>
</evidence>
<feature type="region of interest" description="Disordered" evidence="1">
    <location>
        <begin position="1"/>
        <end position="96"/>
    </location>
</feature>
<dbReference type="GeneID" id="62156768"/>
<feature type="compositionally biased region" description="Polar residues" evidence="1">
    <location>
        <begin position="77"/>
        <end position="91"/>
    </location>
</feature>
<protein>
    <submittedName>
        <fullName evidence="2">Uncharacterized protein</fullName>
    </submittedName>
</protein>
<reference evidence="2" key="1">
    <citation type="submission" date="2020-03" db="EMBL/GenBank/DDBJ databases">
        <authorList>
            <person name="He L."/>
        </authorList>
    </citation>
    <scope>NUCLEOTIDE SEQUENCE</scope>
    <source>
        <strain evidence="2">CkLH20</strain>
    </source>
</reference>
<organism evidence="2 3">
    <name type="scientific">Colletotrichum karsti</name>
    <dbReference type="NCBI Taxonomy" id="1095194"/>
    <lineage>
        <taxon>Eukaryota</taxon>
        <taxon>Fungi</taxon>
        <taxon>Dikarya</taxon>
        <taxon>Ascomycota</taxon>
        <taxon>Pezizomycotina</taxon>
        <taxon>Sordariomycetes</taxon>
        <taxon>Hypocreomycetidae</taxon>
        <taxon>Glomerellales</taxon>
        <taxon>Glomerellaceae</taxon>
        <taxon>Colletotrichum</taxon>
        <taxon>Colletotrichum boninense species complex</taxon>
    </lineage>
</organism>
<accession>A0A9P6IE25</accession>
<dbReference type="OrthoDB" id="5213862at2759"/>
<name>A0A9P6IE25_9PEZI</name>
<dbReference type="AlphaFoldDB" id="A0A9P6IE25"/>
<gene>
    <name evidence="2" type="ORF">CkaCkLH20_00974</name>
</gene>
<reference evidence="2" key="2">
    <citation type="submission" date="2020-11" db="EMBL/GenBank/DDBJ databases">
        <title>Whole genome sequencing of Colletotrichum sp.</title>
        <authorList>
            <person name="Li H."/>
        </authorList>
    </citation>
    <scope>NUCLEOTIDE SEQUENCE</scope>
    <source>
        <strain evidence="2">CkLH20</strain>
    </source>
</reference>
<sequence>MELFADEVGSGSEGPAARPRPLRVLKRLGNRDGQVGGRYGTTLQLSSETNDNESQGSGPEEADEPLVVMKKRVLRGTASTDNEGTGTNSNDIRGFDIDRNELPLSSYDGHHLTTQPCNRRQLSDPFSDPIPTQEAAILVPRIIVTPSVKAIEGSRGSMWVAIEVSAELSRPPNVTLNAMDLVLPGGSKLSEDGCRELGDRYGCIYDMNIQLIPVGNNCILEMIQEDEPTPTMIFLGLKVLVLANIHFEPQGPVPFKPNGHIRQRSDELIDDLENQLGSSRVEYLRIVVTYKHSAFPKHDKSDPVDGVADTASEPEQGCHGATTGSNSTRMVRAPEDFGDDMAEEPRGFASTGAVFCNVPR</sequence>
<dbReference type="Proteomes" id="UP000781932">
    <property type="component" value="Unassembled WGS sequence"/>
</dbReference>
<keyword evidence="3" id="KW-1185">Reference proteome</keyword>
<proteinExistence type="predicted"/>
<feature type="compositionally biased region" description="Polar residues" evidence="1">
    <location>
        <begin position="41"/>
        <end position="57"/>
    </location>
</feature>
<dbReference type="RefSeq" id="XP_038751289.1">
    <property type="nucleotide sequence ID" value="XM_038883694.1"/>
</dbReference>
<comment type="caution">
    <text evidence="2">The sequence shown here is derived from an EMBL/GenBank/DDBJ whole genome shotgun (WGS) entry which is preliminary data.</text>
</comment>
<feature type="region of interest" description="Disordered" evidence="1">
    <location>
        <begin position="298"/>
        <end position="331"/>
    </location>
</feature>